<dbReference type="InterPro" id="IPR036188">
    <property type="entry name" value="FAD/NAD-bd_sf"/>
</dbReference>
<dbReference type="Gene3D" id="3.50.50.60">
    <property type="entry name" value="FAD/NAD(P)-binding domain"/>
    <property type="match status" value="2"/>
</dbReference>
<dbReference type="Proteomes" id="UP000334019">
    <property type="component" value="Chromosome"/>
</dbReference>
<dbReference type="Pfam" id="PF01593">
    <property type="entry name" value="Amino_oxidase"/>
    <property type="match status" value="1"/>
</dbReference>
<dbReference type="EMBL" id="CP045851">
    <property type="protein sequence ID" value="QGG95728.1"/>
    <property type="molecule type" value="Genomic_DNA"/>
</dbReference>
<dbReference type="KEGG" id="atq:GH723_11815"/>
<evidence type="ECO:0000256" key="3">
    <source>
        <dbReference type="ARBA" id="ARBA00040298"/>
    </source>
</evidence>
<keyword evidence="6" id="KW-1185">Reference proteome</keyword>
<proteinExistence type="predicted"/>
<evidence type="ECO:0000256" key="1">
    <source>
        <dbReference type="ARBA" id="ARBA00037217"/>
    </source>
</evidence>
<comment type="subunit">
    <text evidence="2">Interacts with COX5B; this interaction may contribute to localize PYROXD2 to the inner face of the inner mitochondrial membrane.</text>
</comment>
<dbReference type="RefSeq" id="WP_153759834.1">
    <property type="nucleotide sequence ID" value="NZ_CP045851.1"/>
</dbReference>
<comment type="function">
    <text evidence="1">Probable oxidoreductase that may play a role as regulator of mitochondrial function.</text>
</comment>
<reference evidence="5 6" key="1">
    <citation type="submission" date="2019-11" db="EMBL/GenBank/DDBJ databases">
        <authorList>
            <person name="He Y."/>
        </authorList>
    </citation>
    <scope>NUCLEOTIDE SEQUENCE [LARGE SCALE GENOMIC DNA]</scope>
    <source>
        <strain evidence="5 6">SCSIO 58843</strain>
    </source>
</reference>
<dbReference type="PANTHER" id="PTHR10668:SF105">
    <property type="entry name" value="DEHYDROGENASE-RELATED"/>
    <property type="match status" value="1"/>
</dbReference>
<evidence type="ECO:0000313" key="6">
    <source>
        <dbReference type="Proteomes" id="UP000334019"/>
    </source>
</evidence>
<gene>
    <name evidence="5" type="ORF">GH723_11815</name>
</gene>
<feature type="domain" description="Amine oxidase" evidence="4">
    <location>
        <begin position="15"/>
        <end position="356"/>
    </location>
</feature>
<evidence type="ECO:0000313" key="5">
    <source>
        <dbReference type="EMBL" id="QGG95728.1"/>
    </source>
</evidence>
<organism evidence="5 6">
    <name type="scientific">Actinomarinicola tropica</name>
    <dbReference type="NCBI Taxonomy" id="2789776"/>
    <lineage>
        <taxon>Bacteria</taxon>
        <taxon>Bacillati</taxon>
        <taxon>Actinomycetota</taxon>
        <taxon>Acidimicrobiia</taxon>
        <taxon>Acidimicrobiales</taxon>
        <taxon>Iamiaceae</taxon>
        <taxon>Actinomarinicola</taxon>
    </lineage>
</organism>
<accession>A0A5Q2RFY7</accession>
<sequence>MREVDAVVVGGGHNGLVAASILADAGWDVVVLEAADVPGGAIRSDEVAAPGFVTDMFSAFYPMSAASPVLTSLGLEDHGLRWTHAPTVLAHPRPGRPAVVMHRDPEATAGELDAEHPGDGDAWLDLQHFWERAGVGVLHSLLSPFPPIRGGVRLAASARLELLEVARLLVMPVRRLAEERFGGDGPGLLLAGNALHGDVTPESAPSAMLAWILCGLGQSVGFPVPVGGAGELAGALVRRAEAAGAEIRCRSKVERIEVRDGRASMVHTADGPIRARRAVVAACDAEILYQRLLAPEVLDDAFRVGLRRFQRASGTVKVNWAVDGAVPWSDHRVVGAGTVHVADSLDELTRTATSLSIGEVPADPFLLVGQMSTADPTRSPSGTESLWAYTHVPQEIRSDARGEITTHGRLEGEGLDAFVERMTDRIERLAPGFRDRVVGRHVQGPNDLEAANASLVGGDISGGTTQIHQQLIFRPVPGLGRSETPVRGLFLGSASAHPGGSVHGGSGANAARAALWHDRRRRAAGWVRRRITR</sequence>
<protein>
    <recommendedName>
        <fullName evidence="3">Pyridine nucleotide-disulfide oxidoreductase domain-containing protein 2</fullName>
    </recommendedName>
</protein>
<evidence type="ECO:0000259" key="4">
    <source>
        <dbReference type="Pfam" id="PF01593"/>
    </source>
</evidence>
<name>A0A5Q2RFY7_9ACTN</name>
<dbReference type="PANTHER" id="PTHR10668">
    <property type="entry name" value="PHYTOENE DEHYDROGENASE"/>
    <property type="match status" value="1"/>
</dbReference>
<dbReference type="GO" id="GO:0016491">
    <property type="term" value="F:oxidoreductase activity"/>
    <property type="evidence" value="ECO:0007669"/>
    <property type="project" value="InterPro"/>
</dbReference>
<dbReference type="PRINTS" id="PR00411">
    <property type="entry name" value="PNDRDTASEI"/>
</dbReference>
<evidence type="ECO:0000256" key="2">
    <source>
        <dbReference type="ARBA" id="ARBA00038825"/>
    </source>
</evidence>
<dbReference type="SUPFAM" id="SSF51905">
    <property type="entry name" value="FAD/NAD(P)-binding domain"/>
    <property type="match status" value="1"/>
</dbReference>
<dbReference type="InterPro" id="IPR002937">
    <property type="entry name" value="Amino_oxidase"/>
</dbReference>
<dbReference type="AlphaFoldDB" id="A0A5Q2RFY7"/>